<gene>
    <name evidence="3" type="ORF">NDN08_003315</name>
</gene>
<proteinExistence type="predicted"/>
<name>A0AAV8UWA0_9RHOD</name>
<evidence type="ECO:0000259" key="2">
    <source>
        <dbReference type="Pfam" id="PF13229"/>
    </source>
</evidence>
<organism evidence="3 4">
    <name type="scientific">Rhodosorus marinus</name>
    <dbReference type="NCBI Taxonomy" id="101924"/>
    <lineage>
        <taxon>Eukaryota</taxon>
        <taxon>Rhodophyta</taxon>
        <taxon>Stylonematophyceae</taxon>
        <taxon>Stylonematales</taxon>
        <taxon>Stylonemataceae</taxon>
        <taxon>Rhodosorus</taxon>
    </lineage>
</organism>
<dbReference type="InterPro" id="IPR039448">
    <property type="entry name" value="Beta_helix"/>
</dbReference>
<comment type="caution">
    <text evidence="3">The sequence shown here is derived from an EMBL/GenBank/DDBJ whole genome shotgun (WGS) entry which is preliminary data.</text>
</comment>
<sequence length="403" mass="44183">MRFAWVFLAFLLWTTLVSSKKTWLKCDEDLNKQIQKASHGDVLKANPTCMYTVDKAIKIQKKLKLRNIRAKLKDGVGLTAIFKVLAEGVVIQDFVLYGNKKTVSQPDRMSLILVFRSKCIIRRGVFVGATQNGVLVRPSENGKEIVGGRLEDLVGRGCMRDVVSISTRDAGKLKTRRIVVKNIKAYNSPKKGAVEVSDGAKNIRVENIYAEDCVYAIDIQDHNKGALEKNSRIRISNVHAKNSKYAIHSQTSDIGHSDIVISNVRAENCNQAIYLKNIGKLSIDGLDSIGGKGQGNGVELDNCNDLTLKHVKFGSKQGSSAVLLKNSSKITINDVVLNNGSGFNYGITFIATKSKNYRGLTIEDTDVTAARTIGLRILELAPKTELGGIKLSNLRGTIIPAII</sequence>
<reference evidence="3 4" key="1">
    <citation type="journal article" date="2023" name="Nat. Commun.">
        <title>Origin of minicircular mitochondrial genomes in red algae.</title>
        <authorList>
            <person name="Lee Y."/>
            <person name="Cho C.H."/>
            <person name="Lee Y.M."/>
            <person name="Park S.I."/>
            <person name="Yang J.H."/>
            <person name="West J.A."/>
            <person name="Bhattacharya D."/>
            <person name="Yoon H.S."/>
        </authorList>
    </citation>
    <scope>NUCLEOTIDE SEQUENCE [LARGE SCALE GENOMIC DNA]</scope>
    <source>
        <strain evidence="3 4">CCMP1338</strain>
        <tissue evidence="3">Whole cell</tissue>
    </source>
</reference>
<evidence type="ECO:0000313" key="4">
    <source>
        <dbReference type="Proteomes" id="UP001157974"/>
    </source>
</evidence>
<dbReference type="SMART" id="SM00710">
    <property type="entry name" value="PbH1"/>
    <property type="match status" value="7"/>
</dbReference>
<dbReference type="InterPro" id="IPR006626">
    <property type="entry name" value="PbH1"/>
</dbReference>
<dbReference type="Gene3D" id="2.160.20.10">
    <property type="entry name" value="Single-stranded right-handed beta-helix, Pectin lyase-like"/>
    <property type="match status" value="1"/>
</dbReference>
<dbReference type="Proteomes" id="UP001157974">
    <property type="component" value="Unassembled WGS sequence"/>
</dbReference>
<evidence type="ECO:0000313" key="3">
    <source>
        <dbReference type="EMBL" id="KAJ8906829.1"/>
    </source>
</evidence>
<dbReference type="InterPro" id="IPR012334">
    <property type="entry name" value="Pectin_lyas_fold"/>
</dbReference>
<keyword evidence="4" id="KW-1185">Reference proteome</keyword>
<feature type="signal peptide" evidence="1">
    <location>
        <begin position="1"/>
        <end position="19"/>
    </location>
</feature>
<evidence type="ECO:0000256" key="1">
    <source>
        <dbReference type="SAM" id="SignalP"/>
    </source>
</evidence>
<dbReference type="EMBL" id="JAMWBK010000003">
    <property type="protein sequence ID" value="KAJ8906829.1"/>
    <property type="molecule type" value="Genomic_DNA"/>
</dbReference>
<dbReference type="SUPFAM" id="SSF51126">
    <property type="entry name" value="Pectin lyase-like"/>
    <property type="match status" value="2"/>
</dbReference>
<feature type="chain" id="PRO_5043698352" description="Right handed beta helix domain-containing protein" evidence="1">
    <location>
        <begin position="20"/>
        <end position="403"/>
    </location>
</feature>
<feature type="domain" description="Right handed beta helix" evidence="2">
    <location>
        <begin position="199"/>
        <end position="356"/>
    </location>
</feature>
<dbReference type="AlphaFoldDB" id="A0AAV8UWA0"/>
<dbReference type="Pfam" id="PF13229">
    <property type="entry name" value="Beta_helix"/>
    <property type="match status" value="1"/>
</dbReference>
<accession>A0AAV8UWA0</accession>
<keyword evidence="1" id="KW-0732">Signal</keyword>
<protein>
    <recommendedName>
        <fullName evidence="2">Right handed beta helix domain-containing protein</fullName>
    </recommendedName>
</protein>
<dbReference type="InterPro" id="IPR011050">
    <property type="entry name" value="Pectin_lyase_fold/virulence"/>
</dbReference>